<comment type="caution">
    <text evidence="4">The sequence shown here is derived from an EMBL/GenBank/DDBJ whole genome shotgun (WGS) entry which is preliminary data.</text>
</comment>
<dbReference type="AlphaFoldDB" id="A0A5C5WI78"/>
<feature type="region of interest" description="Disordered" evidence="1">
    <location>
        <begin position="409"/>
        <end position="436"/>
    </location>
</feature>
<feature type="compositionally biased region" description="Acidic residues" evidence="1">
    <location>
        <begin position="43"/>
        <end position="59"/>
    </location>
</feature>
<evidence type="ECO:0000313" key="5">
    <source>
        <dbReference type="Proteomes" id="UP000316598"/>
    </source>
</evidence>
<evidence type="ECO:0000256" key="1">
    <source>
        <dbReference type="SAM" id="MobiDB-lite"/>
    </source>
</evidence>
<dbReference type="Gene3D" id="2.60.120.560">
    <property type="entry name" value="Exo-inulinase, domain 1"/>
    <property type="match status" value="1"/>
</dbReference>
<proteinExistence type="predicted"/>
<dbReference type="OrthoDB" id="176168at2"/>
<feature type="compositionally biased region" description="Acidic residues" evidence="1">
    <location>
        <begin position="414"/>
        <end position="426"/>
    </location>
</feature>
<reference evidence="4 5" key="1">
    <citation type="submission" date="2019-02" db="EMBL/GenBank/DDBJ databases">
        <title>Deep-cultivation of Planctomycetes and their phenomic and genomic characterization uncovers novel biology.</title>
        <authorList>
            <person name="Wiegand S."/>
            <person name="Jogler M."/>
            <person name="Boedeker C."/>
            <person name="Pinto D."/>
            <person name="Vollmers J."/>
            <person name="Rivas-Marin E."/>
            <person name="Kohn T."/>
            <person name="Peeters S.H."/>
            <person name="Heuer A."/>
            <person name="Rast P."/>
            <person name="Oberbeckmann S."/>
            <person name="Bunk B."/>
            <person name="Jeske O."/>
            <person name="Meyerdierks A."/>
            <person name="Storesund J.E."/>
            <person name="Kallscheuer N."/>
            <person name="Luecker S."/>
            <person name="Lage O.M."/>
            <person name="Pohl T."/>
            <person name="Merkel B.J."/>
            <person name="Hornburger P."/>
            <person name="Mueller R.-W."/>
            <person name="Bruemmer F."/>
            <person name="Labrenz M."/>
            <person name="Spormann A.M."/>
            <person name="Op Den Camp H."/>
            <person name="Overmann J."/>
            <person name="Amann R."/>
            <person name="Jetten M.S.M."/>
            <person name="Mascher T."/>
            <person name="Medema M.H."/>
            <person name="Devos D.P."/>
            <person name="Kaster A.-K."/>
            <person name="Ovreas L."/>
            <person name="Rohde M."/>
            <person name="Galperin M.Y."/>
            <person name="Jogler C."/>
        </authorList>
    </citation>
    <scope>NUCLEOTIDE SEQUENCE [LARGE SCALE GENOMIC DNA]</scope>
    <source>
        <strain evidence="4 5">Pla22</strain>
    </source>
</reference>
<dbReference type="RefSeq" id="WP_146515726.1">
    <property type="nucleotide sequence ID" value="NZ_SJPI01000002.1"/>
</dbReference>
<dbReference type="InterPro" id="IPR010496">
    <property type="entry name" value="AL/BT2_dom"/>
</dbReference>
<protein>
    <recommendedName>
        <fullName evidence="3">3-keto-alpha-glucoside-1,2-lyase/3-keto-2-hydroxy-glucal hydratase domain-containing protein</fullName>
    </recommendedName>
</protein>
<evidence type="ECO:0000313" key="4">
    <source>
        <dbReference type="EMBL" id="TWT50506.1"/>
    </source>
</evidence>
<feature type="domain" description="3-keto-alpha-glucoside-1,2-lyase/3-keto-2-hydroxy-glucal hydratase" evidence="3">
    <location>
        <begin position="221"/>
        <end position="396"/>
    </location>
</feature>
<dbReference type="GO" id="GO:0016787">
    <property type="term" value="F:hydrolase activity"/>
    <property type="evidence" value="ECO:0007669"/>
    <property type="project" value="InterPro"/>
</dbReference>
<dbReference type="Pfam" id="PF06439">
    <property type="entry name" value="3keto-disac_hyd"/>
    <property type="match status" value="1"/>
</dbReference>
<dbReference type="EMBL" id="SJPI01000002">
    <property type="protein sequence ID" value="TWT50506.1"/>
    <property type="molecule type" value="Genomic_DNA"/>
</dbReference>
<gene>
    <name evidence="4" type="ORF">Pla22_32490</name>
</gene>
<sequence precursor="true">MTARIALLLCLFGFACPTFALAQDDEATPSPAPIQPIAKAIPVEEESSEKEMADGETGDSDPAKESTSESSEADIPAEPERARAYTSPPADDPSFFLMGEFLGSVNRNNALGTSNSPEDQMGLQLRPIGESDFDALSFSGGLPGEGGKLDDTMRLVGRRAGEAVVLSGASIRSSAGDSIPVALFVDPSGCSVIDSSGKLLGRLDKITRKSRTLGATPPEGAVVLFDGTDTSLLNNATVTDEGLLAEGFSIKPMIQDFDLHIEFMTPYMPDFDEQKRGNSGVYIHSRYECQVLDSFAQDPKYNGLGAIYTVRAPDVNMAFAPLVWQTYDIRFTAPRYNSDGTKFSNARITSWVNGVKVQDDITIEAPTGYGKPEEPVMLPVLLQNHGDPVRFRNMWMIDRGLMQVEFPVEKSEDAGEQDQVEAEPVTESEGILPAPR</sequence>
<feature type="chain" id="PRO_5022959749" description="3-keto-alpha-glucoside-1,2-lyase/3-keto-2-hydroxy-glucal hydratase domain-containing protein" evidence="2">
    <location>
        <begin position="23"/>
        <end position="436"/>
    </location>
</feature>
<dbReference type="PROSITE" id="PS51257">
    <property type="entry name" value="PROKAR_LIPOPROTEIN"/>
    <property type="match status" value="1"/>
</dbReference>
<feature type="signal peptide" evidence="2">
    <location>
        <begin position="1"/>
        <end position="22"/>
    </location>
</feature>
<name>A0A5C5WI78_9BACT</name>
<keyword evidence="5" id="KW-1185">Reference proteome</keyword>
<accession>A0A5C5WI78</accession>
<dbReference type="PANTHER" id="PTHR33546">
    <property type="entry name" value="LARGE, MULTIFUNCTIONAL SECRETED PROTEIN-RELATED"/>
    <property type="match status" value="1"/>
</dbReference>
<evidence type="ECO:0000259" key="3">
    <source>
        <dbReference type="Pfam" id="PF06439"/>
    </source>
</evidence>
<dbReference type="PANTHER" id="PTHR33546:SF1">
    <property type="entry name" value="LARGE, MULTIFUNCTIONAL SECRETED PROTEIN"/>
    <property type="match status" value="1"/>
</dbReference>
<dbReference type="Proteomes" id="UP000316598">
    <property type="component" value="Unassembled WGS sequence"/>
</dbReference>
<keyword evidence="2" id="KW-0732">Signal</keyword>
<feature type="region of interest" description="Disordered" evidence="1">
    <location>
        <begin position="26"/>
        <end position="89"/>
    </location>
</feature>
<organism evidence="4 5">
    <name type="scientific">Rubripirellula amarantea</name>
    <dbReference type="NCBI Taxonomy" id="2527999"/>
    <lineage>
        <taxon>Bacteria</taxon>
        <taxon>Pseudomonadati</taxon>
        <taxon>Planctomycetota</taxon>
        <taxon>Planctomycetia</taxon>
        <taxon>Pirellulales</taxon>
        <taxon>Pirellulaceae</taxon>
        <taxon>Rubripirellula</taxon>
    </lineage>
</organism>
<evidence type="ECO:0000256" key="2">
    <source>
        <dbReference type="SAM" id="SignalP"/>
    </source>
</evidence>